<feature type="transmembrane region" description="Helical" evidence="14">
    <location>
        <begin position="233"/>
        <end position="256"/>
    </location>
</feature>
<keyword evidence="16" id="KW-1185">Reference proteome</keyword>
<keyword evidence="8 14" id="KW-1133">Transmembrane helix</keyword>
<evidence type="ECO:0000256" key="3">
    <source>
        <dbReference type="ARBA" id="ARBA00007574"/>
    </source>
</evidence>
<evidence type="ECO:0000256" key="11">
    <source>
        <dbReference type="ARBA" id="ARBA00023180"/>
    </source>
</evidence>
<keyword evidence="10" id="KW-1015">Disulfide bond</keyword>
<keyword evidence="9 14" id="KW-0472">Membrane</keyword>
<dbReference type="InterPro" id="IPR039972">
    <property type="entry name" value="Sarcoglycan_gamma/delta/zeta"/>
</dbReference>
<dbReference type="AlphaFoldDB" id="A0A9P0NQS5"/>
<keyword evidence="12" id="KW-0206">Cytoskeleton</keyword>
<evidence type="ECO:0000256" key="7">
    <source>
        <dbReference type="ARBA" id="ARBA00022968"/>
    </source>
</evidence>
<evidence type="ECO:0000256" key="14">
    <source>
        <dbReference type="SAM" id="Phobius"/>
    </source>
</evidence>
<dbReference type="GO" id="GO:0042383">
    <property type="term" value="C:sarcolemma"/>
    <property type="evidence" value="ECO:0007669"/>
    <property type="project" value="UniProtKB-SubCell"/>
</dbReference>
<dbReference type="GO" id="GO:0060047">
    <property type="term" value="P:heart contraction"/>
    <property type="evidence" value="ECO:0007669"/>
    <property type="project" value="TreeGrafter"/>
</dbReference>
<evidence type="ECO:0000256" key="1">
    <source>
        <dbReference type="ARBA" id="ARBA00004245"/>
    </source>
</evidence>
<dbReference type="Pfam" id="PF04790">
    <property type="entry name" value="Sarcoglycan_1"/>
    <property type="match status" value="1"/>
</dbReference>
<dbReference type="GO" id="GO:0005856">
    <property type="term" value="C:cytoskeleton"/>
    <property type="evidence" value="ECO:0007669"/>
    <property type="project" value="UniProtKB-SubCell"/>
</dbReference>
<evidence type="ECO:0000313" key="15">
    <source>
        <dbReference type="EMBL" id="CAH1732810.1"/>
    </source>
</evidence>
<evidence type="ECO:0000256" key="9">
    <source>
        <dbReference type="ARBA" id="ARBA00023136"/>
    </source>
</evidence>
<protein>
    <recommendedName>
        <fullName evidence="17">Zeta-sarcoglycan</fullName>
    </recommendedName>
</protein>
<evidence type="ECO:0008006" key="17">
    <source>
        <dbReference type="Google" id="ProtNLM"/>
    </source>
</evidence>
<evidence type="ECO:0000256" key="2">
    <source>
        <dbReference type="ARBA" id="ARBA00004274"/>
    </source>
</evidence>
<keyword evidence="5" id="KW-0963">Cytoplasm</keyword>
<evidence type="ECO:0000313" key="16">
    <source>
        <dbReference type="Proteomes" id="UP001154329"/>
    </source>
</evidence>
<sequence length="527" mass="56327">MMHANRQWPFQRSNSNGNGIVYGVDYNHDDGGGAEDDDDAAEEFGDFGGDQTATNRRYLTVQPKQWCTSYVAANRQHYIHSTAESAVNHNGGVGLDNDVYSGRSTADYFRSKTMPRRTGTATVMDDYDFGNGNDGDGNVSAVGGGHRQWPASSADIVEYDSSAVADTPTPQQQQQFLLPHNQQQHQHLQQTNTFLQKSGAAVSAHDPHAAARRAAQVDNNGRPKSPSKWKTHALYVFLACLLAVVVINLTLTLWFIRVTQFTSEGIGSMKITHGGLRLSGRTLVTNRLVASAIRSRVGHPLLIESTANVTLSARNSLGRQVNSLKLTKDGLECAQASIFKVTDTRGETLFSADRSKVIVGAQELRVTGSGGAVFQGSVQTPVVRADPRHDLRLESASRRLELSGPQGVTIESRAGDITVSCLMDVKLQSIAGAIQIDAAKVFLKGLKTVKTTTSANMAAAAAAMSAEADGGGGKSTSQQNSIGGSKKRGAEDKLPSVYQLCVCGNGKVFMSPPDGQCAADNESLVCR</sequence>
<keyword evidence="4" id="KW-1003">Cell membrane</keyword>
<accession>A0A9P0NQS5</accession>
<keyword evidence="6 14" id="KW-0812">Transmembrane</keyword>
<evidence type="ECO:0000256" key="13">
    <source>
        <dbReference type="SAM" id="MobiDB-lite"/>
    </source>
</evidence>
<evidence type="ECO:0000256" key="10">
    <source>
        <dbReference type="ARBA" id="ARBA00023157"/>
    </source>
</evidence>
<dbReference type="InterPro" id="IPR006875">
    <property type="entry name" value="Sarcoglycan"/>
</dbReference>
<organism evidence="15 16">
    <name type="scientific">Aphis gossypii</name>
    <name type="common">Cotton aphid</name>
    <dbReference type="NCBI Taxonomy" id="80765"/>
    <lineage>
        <taxon>Eukaryota</taxon>
        <taxon>Metazoa</taxon>
        <taxon>Ecdysozoa</taxon>
        <taxon>Arthropoda</taxon>
        <taxon>Hexapoda</taxon>
        <taxon>Insecta</taxon>
        <taxon>Pterygota</taxon>
        <taxon>Neoptera</taxon>
        <taxon>Paraneoptera</taxon>
        <taxon>Hemiptera</taxon>
        <taxon>Sternorrhyncha</taxon>
        <taxon>Aphidomorpha</taxon>
        <taxon>Aphidoidea</taxon>
        <taxon>Aphididae</taxon>
        <taxon>Aphidini</taxon>
        <taxon>Aphis</taxon>
        <taxon>Aphis</taxon>
    </lineage>
</organism>
<dbReference type="GO" id="GO:0016012">
    <property type="term" value="C:sarcoglycan complex"/>
    <property type="evidence" value="ECO:0007669"/>
    <property type="project" value="InterPro"/>
</dbReference>
<evidence type="ECO:0000256" key="4">
    <source>
        <dbReference type="ARBA" id="ARBA00022475"/>
    </source>
</evidence>
<dbReference type="EMBL" id="OU899036">
    <property type="protein sequence ID" value="CAH1732810.1"/>
    <property type="molecule type" value="Genomic_DNA"/>
</dbReference>
<dbReference type="PANTHER" id="PTHR12939">
    <property type="entry name" value="SARCOGLYCAN"/>
    <property type="match status" value="1"/>
</dbReference>
<reference evidence="15" key="1">
    <citation type="submission" date="2022-02" db="EMBL/GenBank/DDBJ databases">
        <authorList>
            <person name="King R."/>
        </authorList>
    </citation>
    <scope>NUCLEOTIDE SEQUENCE</scope>
</reference>
<name>A0A9P0NQS5_APHGO</name>
<evidence type="ECO:0000256" key="5">
    <source>
        <dbReference type="ARBA" id="ARBA00022490"/>
    </source>
</evidence>
<dbReference type="PANTHER" id="PTHR12939:SF10">
    <property type="entry name" value="EG:4F1.1 PROTEIN"/>
    <property type="match status" value="1"/>
</dbReference>
<evidence type="ECO:0000256" key="12">
    <source>
        <dbReference type="ARBA" id="ARBA00023212"/>
    </source>
</evidence>
<gene>
    <name evidence="15" type="ORF">APHIGO_LOCUS9243</name>
</gene>
<reference evidence="15" key="2">
    <citation type="submission" date="2022-10" db="EMBL/GenBank/DDBJ databases">
        <authorList>
            <consortium name="ENA_rothamsted_submissions"/>
            <consortium name="culmorum"/>
            <person name="King R."/>
        </authorList>
    </citation>
    <scope>NUCLEOTIDE SEQUENCE</scope>
</reference>
<proteinExistence type="inferred from homology"/>
<evidence type="ECO:0000256" key="6">
    <source>
        <dbReference type="ARBA" id="ARBA00022692"/>
    </source>
</evidence>
<keyword evidence="11" id="KW-0325">Glycoprotein</keyword>
<comment type="subcellular location">
    <subcellularLocation>
        <location evidence="2">Cell membrane</location>
        <location evidence="2">Sarcolemma</location>
        <topology evidence="2">Single-pass type II membrane protein</topology>
    </subcellularLocation>
    <subcellularLocation>
        <location evidence="1">Cytoplasm</location>
        <location evidence="1">Cytoskeleton</location>
    </subcellularLocation>
</comment>
<dbReference type="Proteomes" id="UP001154329">
    <property type="component" value="Chromosome 3"/>
</dbReference>
<evidence type="ECO:0000256" key="8">
    <source>
        <dbReference type="ARBA" id="ARBA00022989"/>
    </source>
</evidence>
<feature type="region of interest" description="Disordered" evidence="13">
    <location>
        <begin position="467"/>
        <end position="490"/>
    </location>
</feature>
<comment type="similarity">
    <text evidence="3">Belongs to the sarcoglycan beta/delta/gamma/zeta family.</text>
</comment>
<keyword evidence="7" id="KW-0735">Signal-anchor</keyword>